<gene>
    <name evidence="3" type="ORF">GM658_06025</name>
</gene>
<feature type="transmembrane region" description="Helical" evidence="1">
    <location>
        <begin position="286"/>
        <end position="310"/>
    </location>
</feature>
<feature type="chain" id="PRO_5027061550" description="Conjugal transfer protein TraN" evidence="2">
    <location>
        <begin position="24"/>
        <end position="437"/>
    </location>
</feature>
<reference evidence="3 4" key="1">
    <citation type="submission" date="2019-11" db="EMBL/GenBank/DDBJ databases">
        <title>Type strains purchased from KCTC, JCM and DSMZ.</title>
        <authorList>
            <person name="Lu H."/>
        </authorList>
    </citation>
    <scope>NUCLEOTIDE SEQUENCE [LARGE SCALE GENOMIC DNA]</scope>
    <source>
        <strain evidence="3 4">JCM 31587</strain>
    </source>
</reference>
<evidence type="ECO:0008006" key="5">
    <source>
        <dbReference type="Google" id="ProtNLM"/>
    </source>
</evidence>
<dbReference type="OrthoDB" id="5297981at2"/>
<keyword evidence="4" id="KW-1185">Reference proteome</keyword>
<name>A0A6L6QD89_9BURK</name>
<protein>
    <recommendedName>
        <fullName evidence="5">Conjugal transfer protein TraN</fullName>
    </recommendedName>
</protein>
<dbReference type="InterPro" id="IPR014121">
    <property type="entry name" value="TraN_Ftype"/>
</dbReference>
<evidence type="ECO:0000256" key="1">
    <source>
        <dbReference type="SAM" id="Phobius"/>
    </source>
</evidence>
<dbReference type="RefSeq" id="WP_155453090.1">
    <property type="nucleotide sequence ID" value="NZ_WNKX01000003.1"/>
</dbReference>
<organism evidence="3 4">
    <name type="scientific">Massilia eburnea</name>
    <dbReference type="NCBI Taxonomy" id="1776165"/>
    <lineage>
        <taxon>Bacteria</taxon>
        <taxon>Pseudomonadati</taxon>
        <taxon>Pseudomonadota</taxon>
        <taxon>Betaproteobacteria</taxon>
        <taxon>Burkholderiales</taxon>
        <taxon>Oxalobacteraceae</taxon>
        <taxon>Telluria group</taxon>
        <taxon>Massilia</taxon>
    </lineage>
</organism>
<accession>A0A6L6QD89</accession>
<dbReference type="AlphaFoldDB" id="A0A6L6QD89"/>
<keyword evidence="2" id="KW-0732">Signal</keyword>
<keyword evidence="1" id="KW-0812">Transmembrane</keyword>
<keyword evidence="1" id="KW-0472">Membrane</keyword>
<sequence length="437" mass="45615">MRRIVALVVACSFLSTQSHMVLAQTDADLAAARAANAVVRGGVNATSASAVVPGYTTVPPETALYGRTDLATEARARLMLCAAMPGDPICEGQRNAATSAAIPRPPVTPGDPQVAGASAVARDPLTAESGLTAMYSGCPASGPCTPTAFCLGARCFDTSSMNDPDFAKAMSYLEAAREAGVYLDPATMRVFSGEDNRCRDRLLKNCCGTDSAGAGFHNQSLFGTGSRLVFDILMNSNNRSFIMQGFKSLLMGSGFSGAFSTYGVTVAVNGAALPAGSVTLMAGDSIVIAITPWTLAIAVIFYVVMSMMSCNEEEGKLAMKEGARLCRSIGTWCSKCIRVLGKCVSCIEHTTSKCCFNSKLARILNEQGRAQLGIGWGGAQNPSCSGFTVAQLQALDFSRMDLTEFYASIVPTIPAASAIQAAASARAPTCYFGRGKC</sequence>
<proteinExistence type="predicted"/>
<dbReference type="EMBL" id="WNKX01000003">
    <property type="protein sequence ID" value="MTW10155.1"/>
    <property type="molecule type" value="Genomic_DNA"/>
</dbReference>
<comment type="caution">
    <text evidence="3">The sequence shown here is derived from an EMBL/GenBank/DDBJ whole genome shotgun (WGS) entry which is preliminary data.</text>
</comment>
<dbReference type="Pfam" id="PF06986">
    <property type="entry name" value="F_T4SS_TraN"/>
    <property type="match status" value="2"/>
</dbReference>
<evidence type="ECO:0000313" key="3">
    <source>
        <dbReference type="EMBL" id="MTW10155.1"/>
    </source>
</evidence>
<evidence type="ECO:0000313" key="4">
    <source>
        <dbReference type="Proteomes" id="UP000472320"/>
    </source>
</evidence>
<feature type="signal peptide" evidence="2">
    <location>
        <begin position="1"/>
        <end position="23"/>
    </location>
</feature>
<dbReference type="Proteomes" id="UP000472320">
    <property type="component" value="Unassembled WGS sequence"/>
</dbReference>
<evidence type="ECO:0000256" key="2">
    <source>
        <dbReference type="SAM" id="SignalP"/>
    </source>
</evidence>
<keyword evidence="1" id="KW-1133">Transmembrane helix</keyword>